<name>A0A9N7RNF8_STRHE</name>
<evidence type="ECO:0000313" key="5">
    <source>
        <dbReference type="Proteomes" id="UP001153555"/>
    </source>
</evidence>
<evidence type="ECO:0000313" key="4">
    <source>
        <dbReference type="EMBL" id="CAA0839085.1"/>
    </source>
</evidence>
<dbReference type="Proteomes" id="UP001153555">
    <property type="component" value="Unassembled WGS sequence"/>
</dbReference>
<accession>A0A9N7RNF8</accession>
<protein>
    <submittedName>
        <fullName evidence="4">UDP-glycosyltransferase 92A1</fullName>
    </submittedName>
</protein>
<dbReference type="FunFam" id="3.40.50.2000:FF:000060">
    <property type="entry name" value="Glycosyltransferase"/>
    <property type="match status" value="1"/>
</dbReference>
<dbReference type="GO" id="GO:0008194">
    <property type="term" value="F:UDP-glycosyltransferase activity"/>
    <property type="evidence" value="ECO:0007669"/>
    <property type="project" value="InterPro"/>
</dbReference>
<keyword evidence="2" id="KW-0328">Glycosyltransferase</keyword>
<sequence length="225" mass="25194">MEGPYMDYVGSLVRKRFVPVGPLVEFPNKKSSDRHGSEILSWLDSKERKSTVFVSFGSKYFLSKRDMDEIALGLELSEVNFIWVVRFPKDSGLNGHALVRSLLEGFLERTHRSGRDKIVQGWAPHAKVLCHKNVGVFMSHCGWNSVIESVTFGVPVVALPMHLDQPVNARLVDNAGVGVGVGVEVLREADGRLRGEVLAAAVRLVVVEEGLPRRRMRRFMRWLGS</sequence>
<dbReference type="EMBL" id="CACSLK010031421">
    <property type="protein sequence ID" value="CAA0839085.1"/>
    <property type="molecule type" value="Genomic_DNA"/>
</dbReference>
<evidence type="ECO:0000256" key="1">
    <source>
        <dbReference type="ARBA" id="ARBA00009995"/>
    </source>
</evidence>
<organism evidence="4 5">
    <name type="scientific">Striga hermonthica</name>
    <name type="common">Purple witchweed</name>
    <name type="synonym">Buchnera hermonthica</name>
    <dbReference type="NCBI Taxonomy" id="68872"/>
    <lineage>
        <taxon>Eukaryota</taxon>
        <taxon>Viridiplantae</taxon>
        <taxon>Streptophyta</taxon>
        <taxon>Embryophyta</taxon>
        <taxon>Tracheophyta</taxon>
        <taxon>Spermatophyta</taxon>
        <taxon>Magnoliopsida</taxon>
        <taxon>eudicotyledons</taxon>
        <taxon>Gunneridae</taxon>
        <taxon>Pentapetalae</taxon>
        <taxon>asterids</taxon>
        <taxon>lamiids</taxon>
        <taxon>Lamiales</taxon>
        <taxon>Orobanchaceae</taxon>
        <taxon>Buchnereae</taxon>
        <taxon>Striga</taxon>
    </lineage>
</organism>
<dbReference type="GO" id="GO:0016138">
    <property type="term" value="P:glycoside biosynthetic process"/>
    <property type="evidence" value="ECO:0007669"/>
    <property type="project" value="UniProtKB-ARBA"/>
</dbReference>
<keyword evidence="5" id="KW-1185">Reference proteome</keyword>
<dbReference type="SUPFAM" id="SSF53756">
    <property type="entry name" value="UDP-Glycosyltransferase/glycogen phosphorylase"/>
    <property type="match status" value="1"/>
</dbReference>
<keyword evidence="3" id="KW-0808">Transferase</keyword>
<dbReference type="PANTHER" id="PTHR48044:SF29">
    <property type="entry name" value="GLYCOSYLTRANSFERASE"/>
    <property type="match status" value="1"/>
</dbReference>
<dbReference type="OrthoDB" id="5835829at2759"/>
<dbReference type="PANTHER" id="PTHR48044">
    <property type="entry name" value="GLYCOSYLTRANSFERASE"/>
    <property type="match status" value="1"/>
</dbReference>
<evidence type="ECO:0000256" key="3">
    <source>
        <dbReference type="ARBA" id="ARBA00022679"/>
    </source>
</evidence>
<evidence type="ECO:0000256" key="2">
    <source>
        <dbReference type="ARBA" id="ARBA00022676"/>
    </source>
</evidence>
<dbReference type="CDD" id="cd03784">
    <property type="entry name" value="GT1_Gtf-like"/>
    <property type="match status" value="1"/>
</dbReference>
<dbReference type="Pfam" id="PF00201">
    <property type="entry name" value="UDPGT"/>
    <property type="match status" value="1"/>
</dbReference>
<dbReference type="AlphaFoldDB" id="A0A9N7RNF8"/>
<dbReference type="InterPro" id="IPR002213">
    <property type="entry name" value="UDP_glucos_trans"/>
</dbReference>
<dbReference type="Gene3D" id="3.40.50.2000">
    <property type="entry name" value="Glycogen Phosphorylase B"/>
    <property type="match status" value="1"/>
</dbReference>
<comment type="caution">
    <text evidence="4">The sequence shown here is derived from an EMBL/GenBank/DDBJ whole genome shotgun (WGS) entry which is preliminary data.</text>
</comment>
<proteinExistence type="inferred from homology"/>
<gene>
    <name evidence="4" type="ORF">SHERM_05655</name>
</gene>
<comment type="similarity">
    <text evidence="1">Belongs to the UDP-glycosyltransferase family.</text>
</comment>
<reference evidence="4" key="1">
    <citation type="submission" date="2019-12" db="EMBL/GenBank/DDBJ databases">
        <authorList>
            <person name="Scholes J."/>
        </authorList>
    </citation>
    <scope>NUCLEOTIDE SEQUENCE</scope>
</reference>